<keyword evidence="3" id="KW-1185">Reference proteome</keyword>
<sequence length="109" mass="11529">MVGRRTCYAIAVFLIVFVLSPFGSPVASAEEPKESLGLQLDYAVASTLLTVVNVPLRLALCTTTNVISGLAYLLTFGSKPVARDASEAITAACSGPYIITPQRLRANPE</sequence>
<dbReference type="AlphaFoldDB" id="A0A564ZIL0"/>
<protein>
    <submittedName>
        <fullName evidence="2">Uncharacterized protein</fullName>
    </submittedName>
</protein>
<evidence type="ECO:0000313" key="3">
    <source>
        <dbReference type="Proteomes" id="UP000334340"/>
    </source>
</evidence>
<reference evidence="2 3" key="1">
    <citation type="submission" date="2019-07" db="EMBL/GenBank/DDBJ databases">
        <authorList>
            <person name="Cremers G."/>
        </authorList>
    </citation>
    <scope>NUCLEOTIDE SEQUENCE [LARGE SCALE GENOMIC DNA]</scope>
</reference>
<dbReference type="EMBL" id="CABIKM010000011">
    <property type="protein sequence ID" value="VUZ84368.1"/>
    <property type="molecule type" value="Genomic_DNA"/>
</dbReference>
<proteinExistence type="predicted"/>
<keyword evidence="1" id="KW-0732">Signal</keyword>
<gene>
    <name evidence="2" type="ORF">MELA_00739</name>
</gene>
<evidence type="ECO:0000256" key="1">
    <source>
        <dbReference type="SAM" id="SignalP"/>
    </source>
</evidence>
<dbReference type="Proteomes" id="UP000334340">
    <property type="component" value="Unassembled WGS sequence"/>
</dbReference>
<evidence type="ECO:0000313" key="2">
    <source>
        <dbReference type="EMBL" id="VUZ84368.1"/>
    </source>
</evidence>
<organism evidence="2 3">
    <name type="scientific">Candidatus Methylomirabilis lanthanidiphila</name>
    <dbReference type="NCBI Taxonomy" id="2211376"/>
    <lineage>
        <taxon>Bacteria</taxon>
        <taxon>Candidatus Methylomirabilota</taxon>
        <taxon>Candidatus Methylomirabilia</taxon>
        <taxon>Candidatus Methylomirabilales</taxon>
        <taxon>Candidatus Methylomirabilaceae</taxon>
        <taxon>Candidatus Methylomirabilis</taxon>
    </lineage>
</organism>
<name>A0A564ZIL0_9BACT</name>
<feature type="chain" id="PRO_5021855257" evidence="1">
    <location>
        <begin position="30"/>
        <end position="109"/>
    </location>
</feature>
<accession>A0A564ZIL0</accession>
<feature type="signal peptide" evidence="1">
    <location>
        <begin position="1"/>
        <end position="29"/>
    </location>
</feature>